<protein>
    <recommendedName>
        <fullName evidence="3">Nucleolar protein 10</fullName>
    </recommendedName>
</protein>
<keyword evidence="5" id="KW-0677">Repeat</keyword>
<dbReference type="EMBL" id="GGFK01008274">
    <property type="protein sequence ID" value="MBW41595.1"/>
    <property type="molecule type" value="Transcribed_RNA"/>
</dbReference>
<dbReference type="InterPro" id="IPR056551">
    <property type="entry name" value="Beta-prop_NOL10_N"/>
</dbReference>
<feature type="compositionally biased region" description="Acidic residues" evidence="8">
    <location>
        <begin position="600"/>
        <end position="609"/>
    </location>
</feature>
<feature type="compositionally biased region" description="Acidic residues" evidence="8">
    <location>
        <begin position="545"/>
        <end position="556"/>
    </location>
</feature>
<feature type="region of interest" description="Disordered" evidence="8">
    <location>
        <begin position="508"/>
        <end position="609"/>
    </location>
</feature>
<dbReference type="GO" id="GO:0030686">
    <property type="term" value="C:90S preribosome"/>
    <property type="evidence" value="ECO:0007669"/>
    <property type="project" value="TreeGrafter"/>
</dbReference>
<dbReference type="Pfam" id="PF23098">
    <property type="entry name" value="Beta-prop_NOL10_N"/>
    <property type="match status" value="1"/>
</dbReference>
<feature type="domain" description="Nucleolar protein 10-like N-terminal" evidence="11">
    <location>
        <begin position="2"/>
        <end position="361"/>
    </location>
</feature>
<keyword evidence="4 7" id="KW-0853">WD repeat</keyword>
<dbReference type="Pfam" id="PF08159">
    <property type="entry name" value="NUC153"/>
    <property type="match status" value="1"/>
</dbReference>
<evidence type="ECO:0000256" key="1">
    <source>
        <dbReference type="ARBA" id="ARBA00004604"/>
    </source>
</evidence>
<evidence type="ECO:0000256" key="7">
    <source>
        <dbReference type="PROSITE-ProRule" id="PRU00221"/>
    </source>
</evidence>
<dbReference type="PROSITE" id="PS50082">
    <property type="entry name" value="WD_REPEATS_2"/>
    <property type="match status" value="1"/>
</dbReference>
<dbReference type="PANTHER" id="PTHR14927">
    <property type="entry name" value="NUCLEOLAR PROTEIN 10"/>
    <property type="match status" value="1"/>
</dbReference>
<dbReference type="InterPro" id="IPR015943">
    <property type="entry name" value="WD40/YVTN_repeat-like_dom_sf"/>
</dbReference>
<evidence type="ECO:0000256" key="4">
    <source>
        <dbReference type="ARBA" id="ARBA00022574"/>
    </source>
</evidence>
<evidence type="ECO:0000259" key="9">
    <source>
        <dbReference type="Pfam" id="PF08159"/>
    </source>
</evidence>
<dbReference type="SUPFAM" id="SSF50978">
    <property type="entry name" value="WD40 repeat-like"/>
    <property type="match status" value="1"/>
</dbReference>
<sequence>MLVTDINNVKIYNLSGGKSVPEWLLDKKKKQASKKQPADANRRIELIQDFDMPGVATGIAISPDGQYILATGTYKPRVKCFEVSNLSLKFERCFDSEVEKFAILGEDYGKVAFLHSDRYVEIHAAPGRHYRLRIPRFGRDLVYHTPTCDLLMVGTSSDIYRLNLERGQFLLPYTTSATAIESVTVNREHQLICVGTQDGTIEAWDYRDKASCGTLDVASSMSGSAQVASITALEFKNGLTIAAGTSTGHVLLYDIRARSPLAVKDHLNQLPIKKIRFQGDQKSVYSLDAAMLKIWDETTLKQKACIESSSNFNDFAHFPGSGLFLFAQEDTKMLPYYVPSEGPAPRWCSFLDNLVEDIESETVQNLYDDYKFVTKQELADLNLEHLEGTKMLRAYMHGFFIDIRLYKQAKSVSETFAFDGFRKEKIRKQIEATRPARIQLKATLPEVNRELAKQLMEEEHMNSTKRSAIAKGLLRDDRFKGMFENPDFAIDKEANEYRILSAVLQRSERDKARRKEQVQLITDEGKDSDDGSTDDDLYSEKSDSENEEDEAPEDEEMDKKPSTAASYKKAKPIARANGSSDGSTDRKEATTRASAGGDGGSDDADGFSLDVEEGASFNIIQPSRKLQNVSLGKRVTKLDHTTTTAQFDNGIGKREITFTTSGRSRSSKGEDRDRSRYQAALKKHKEERRQVIRSAKGVIRKRTTMKKF</sequence>
<evidence type="ECO:0000256" key="5">
    <source>
        <dbReference type="ARBA" id="ARBA00022737"/>
    </source>
</evidence>
<evidence type="ECO:0000256" key="3">
    <source>
        <dbReference type="ARBA" id="ARBA00015517"/>
    </source>
</evidence>
<dbReference type="InterPro" id="IPR001680">
    <property type="entry name" value="WD40_rpt"/>
</dbReference>
<evidence type="ECO:0000313" key="12">
    <source>
        <dbReference type="EMBL" id="MBW41595.1"/>
    </source>
</evidence>
<reference evidence="12" key="1">
    <citation type="submission" date="2018-01" db="EMBL/GenBank/DDBJ databases">
        <title>An insight into the sialome of Amazonian anophelines.</title>
        <authorList>
            <person name="Ribeiro J.M."/>
            <person name="Scarpassa V."/>
            <person name="Calvo E."/>
        </authorList>
    </citation>
    <scope>NUCLEOTIDE SEQUENCE</scope>
    <source>
        <tissue evidence="12">Salivary glands</tissue>
    </source>
</reference>
<accession>A0A2M4ALC7</accession>
<evidence type="ECO:0000259" key="10">
    <source>
        <dbReference type="Pfam" id="PF23097"/>
    </source>
</evidence>
<dbReference type="AlphaFoldDB" id="A0A2M4ALC7"/>
<dbReference type="InterPro" id="IPR036322">
    <property type="entry name" value="WD40_repeat_dom_sf"/>
</dbReference>
<comment type="similarity">
    <text evidence="2">Belongs to the WD repeat NOL10/ENP2 family.</text>
</comment>
<feature type="domain" description="NUC153" evidence="9">
    <location>
        <begin position="476"/>
        <end position="502"/>
    </location>
</feature>
<comment type="subcellular location">
    <subcellularLocation>
        <location evidence="1">Nucleus</location>
        <location evidence="1">Nucleolus</location>
    </subcellularLocation>
</comment>
<dbReference type="InterPro" id="IPR056550">
    <property type="entry name" value="NOL10_2nd"/>
</dbReference>
<name>A0A2M4ALC7_9DIPT</name>
<evidence type="ECO:0000256" key="6">
    <source>
        <dbReference type="ARBA" id="ARBA00023242"/>
    </source>
</evidence>
<organism evidence="12">
    <name type="scientific">Anopheles triannulatus</name>
    <dbReference type="NCBI Taxonomy" id="58253"/>
    <lineage>
        <taxon>Eukaryota</taxon>
        <taxon>Metazoa</taxon>
        <taxon>Ecdysozoa</taxon>
        <taxon>Arthropoda</taxon>
        <taxon>Hexapoda</taxon>
        <taxon>Insecta</taxon>
        <taxon>Pterygota</taxon>
        <taxon>Neoptera</taxon>
        <taxon>Endopterygota</taxon>
        <taxon>Diptera</taxon>
        <taxon>Nematocera</taxon>
        <taxon>Culicoidea</taxon>
        <taxon>Culicidae</taxon>
        <taxon>Anophelinae</taxon>
        <taxon>Anopheles</taxon>
    </lineage>
</organism>
<dbReference type="InterPro" id="IPR040382">
    <property type="entry name" value="NOL10/Enp2"/>
</dbReference>
<evidence type="ECO:0000256" key="8">
    <source>
        <dbReference type="SAM" id="MobiDB-lite"/>
    </source>
</evidence>
<feature type="domain" description="Nucleolar protein 10-like second" evidence="10">
    <location>
        <begin position="366"/>
        <end position="413"/>
    </location>
</feature>
<keyword evidence="6" id="KW-0539">Nucleus</keyword>
<dbReference type="SMART" id="SM00320">
    <property type="entry name" value="WD40"/>
    <property type="match status" value="3"/>
</dbReference>
<dbReference type="GO" id="GO:0000462">
    <property type="term" value="P:maturation of SSU-rRNA from tricistronic rRNA transcript (SSU-rRNA, 5.8S rRNA, LSU-rRNA)"/>
    <property type="evidence" value="ECO:0007669"/>
    <property type="project" value="TreeGrafter"/>
</dbReference>
<dbReference type="Gene3D" id="2.130.10.10">
    <property type="entry name" value="YVTN repeat-like/Quinoprotein amine dehydrogenase"/>
    <property type="match status" value="1"/>
</dbReference>
<evidence type="ECO:0000259" key="11">
    <source>
        <dbReference type="Pfam" id="PF23098"/>
    </source>
</evidence>
<dbReference type="PANTHER" id="PTHR14927:SF0">
    <property type="entry name" value="NUCLEOLAR PROTEIN 10"/>
    <property type="match status" value="1"/>
</dbReference>
<feature type="compositionally biased region" description="Basic and acidic residues" evidence="8">
    <location>
        <begin position="508"/>
        <end position="529"/>
    </location>
</feature>
<feature type="repeat" description="WD" evidence="7">
    <location>
        <begin position="173"/>
        <end position="214"/>
    </location>
</feature>
<evidence type="ECO:0000256" key="2">
    <source>
        <dbReference type="ARBA" id="ARBA00005264"/>
    </source>
</evidence>
<dbReference type="GO" id="GO:0032040">
    <property type="term" value="C:small-subunit processome"/>
    <property type="evidence" value="ECO:0007669"/>
    <property type="project" value="TreeGrafter"/>
</dbReference>
<dbReference type="Pfam" id="PF23097">
    <property type="entry name" value="NOL10_2nd"/>
    <property type="match status" value="1"/>
</dbReference>
<dbReference type="InterPro" id="IPR012580">
    <property type="entry name" value="NUC153"/>
</dbReference>
<proteinExistence type="inferred from homology"/>